<reference evidence="4" key="1">
    <citation type="submission" date="2020-01" db="EMBL/GenBank/DDBJ databases">
        <title>Whole-genome analyses of novel actinobacteria.</title>
        <authorList>
            <person name="Sahin N."/>
        </authorList>
    </citation>
    <scope>NUCLEOTIDE SEQUENCE</scope>
    <source>
        <strain evidence="4">YC537</strain>
    </source>
</reference>
<dbReference type="Proteomes" id="UP000598297">
    <property type="component" value="Unassembled WGS sequence"/>
</dbReference>
<sequence length="303" mass="31372">MTVNPTRMHKKDRVWASIIGGIVVIAFLANSCGSDTDSDGKPEPKPSKTATDPYSLPDYTGKSVVKADSDIYGLFDEVAVEPVLANATGANVMPTSSWEVCFQYPKVGTSLVTVLKKGITLSAVPKGTTCPKVDRKHIPGLPKVTGKTVAAARKAMLAAGVAKDDFEWLTAYSDDYRNPGASWKVCTQSPAAGESINTDGDTLDRVVSVGAVKAGENCPPEDGASHYKNPANDPDSPKHDGDDDGVPDEQEDDSDWDDSSGGTSTGGGSSSSGGSGGDGYDPGGCRPGGCDNSRHCPPGGCKN</sequence>
<keyword evidence="2" id="KW-0472">Membrane</keyword>
<evidence type="ECO:0000256" key="1">
    <source>
        <dbReference type="SAM" id="MobiDB-lite"/>
    </source>
</evidence>
<dbReference type="OrthoDB" id="4335972at2"/>
<keyword evidence="2" id="KW-1133">Transmembrane helix</keyword>
<keyword evidence="2" id="KW-0812">Transmembrane</keyword>
<dbReference type="AlphaFoldDB" id="A0A964XQX8"/>
<evidence type="ECO:0000313" key="4">
    <source>
        <dbReference type="EMBL" id="NBE56242.1"/>
    </source>
</evidence>
<gene>
    <name evidence="4" type="ORF">GUY60_33385</name>
</gene>
<feature type="domain" description="PASTA" evidence="3">
    <location>
        <begin position="136"/>
        <end position="209"/>
    </location>
</feature>
<dbReference type="Gene3D" id="3.30.10.20">
    <property type="match status" value="1"/>
</dbReference>
<evidence type="ECO:0000313" key="5">
    <source>
        <dbReference type="Proteomes" id="UP000598297"/>
    </source>
</evidence>
<dbReference type="RefSeq" id="WP_161704739.1">
    <property type="nucleotide sequence ID" value="NZ_JAAAHS010000448.1"/>
</dbReference>
<feature type="compositionally biased region" description="Acidic residues" evidence="1">
    <location>
        <begin position="242"/>
        <end position="258"/>
    </location>
</feature>
<proteinExistence type="predicted"/>
<dbReference type="EMBL" id="JAAAHS010000448">
    <property type="protein sequence ID" value="NBE56242.1"/>
    <property type="molecule type" value="Genomic_DNA"/>
</dbReference>
<keyword evidence="5" id="KW-1185">Reference proteome</keyword>
<evidence type="ECO:0000256" key="2">
    <source>
        <dbReference type="SAM" id="Phobius"/>
    </source>
</evidence>
<feature type="compositionally biased region" description="Gly residues" evidence="1">
    <location>
        <begin position="263"/>
        <end position="287"/>
    </location>
</feature>
<dbReference type="SMART" id="SM00740">
    <property type="entry name" value="PASTA"/>
    <property type="match status" value="1"/>
</dbReference>
<comment type="caution">
    <text evidence="4">The sequence shown here is derived from an EMBL/GenBank/DDBJ whole genome shotgun (WGS) entry which is preliminary data.</text>
</comment>
<dbReference type="Pfam" id="PF03793">
    <property type="entry name" value="PASTA"/>
    <property type="match status" value="1"/>
</dbReference>
<organism evidence="4 5">
    <name type="scientific">Streptomyces boluensis</name>
    <dbReference type="NCBI Taxonomy" id="1775135"/>
    <lineage>
        <taxon>Bacteria</taxon>
        <taxon>Bacillati</taxon>
        <taxon>Actinomycetota</taxon>
        <taxon>Actinomycetes</taxon>
        <taxon>Kitasatosporales</taxon>
        <taxon>Streptomycetaceae</taxon>
        <taxon>Streptomyces</taxon>
    </lineage>
</organism>
<dbReference type="InterPro" id="IPR005543">
    <property type="entry name" value="PASTA_dom"/>
</dbReference>
<feature type="transmembrane region" description="Helical" evidence="2">
    <location>
        <begin position="12"/>
        <end position="29"/>
    </location>
</feature>
<name>A0A964XQX8_9ACTN</name>
<feature type="region of interest" description="Disordered" evidence="1">
    <location>
        <begin position="35"/>
        <end position="55"/>
    </location>
</feature>
<evidence type="ECO:0000259" key="3">
    <source>
        <dbReference type="SMART" id="SM00740"/>
    </source>
</evidence>
<accession>A0A964XQX8</accession>
<feature type="region of interest" description="Disordered" evidence="1">
    <location>
        <begin position="214"/>
        <end position="303"/>
    </location>
</feature>
<protein>
    <recommendedName>
        <fullName evidence="3">PASTA domain-containing protein</fullName>
    </recommendedName>
</protein>